<comment type="caution">
    <text evidence="2">The sequence shown here is derived from an EMBL/GenBank/DDBJ whole genome shotgun (WGS) entry which is preliminary data.</text>
</comment>
<gene>
    <name evidence="2" type="ORF">HHL22_01895</name>
</gene>
<evidence type="ECO:0000313" key="3">
    <source>
        <dbReference type="Proteomes" id="UP000559626"/>
    </source>
</evidence>
<reference evidence="2 3" key="1">
    <citation type="submission" date="2020-04" db="EMBL/GenBank/DDBJ databases">
        <title>Hymenobacter polaris sp. nov., isolated from Arctic soil.</title>
        <authorList>
            <person name="Dahal R.H."/>
        </authorList>
    </citation>
    <scope>NUCLEOTIDE SEQUENCE [LARGE SCALE GENOMIC DNA]</scope>
    <source>
        <strain evidence="2 3">RP-2-7</strain>
    </source>
</reference>
<protein>
    <submittedName>
        <fullName evidence="2">PorT family protein</fullName>
    </submittedName>
</protein>
<feature type="domain" description="Outer membrane protein beta-barrel" evidence="1">
    <location>
        <begin position="107"/>
        <end position="246"/>
    </location>
</feature>
<organism evidence="2 3">
    <name type="scientific">Hymenobacter polaris</name>
    <dbReference type="NCBI Taxonomy" id="2682546"/>
    <lineage>
        <taxon>Bacteria</taxon>
        <taxon>Pseudomonadati</taxon>
        <taxon>Bacteroidota</taxon>
        <taxon>Cytophagia</taxon>
        <taxon>Cytophagales</taxon>
        <taxon>Hymenobacteraceae</taxon>
        <taxon>Hymenobacter</taxon>
    </lineage>
</organism>
<accession>A0A7Y0FL33</accession>
<dbReference type="Pfam" id="PF13568">
    <property type="entry name" value="OMP_b-brl_2"/>
    <property type="match status" value="1"/>
</dbReference>
<name>A0A7Y0FL33_9BACT</name>
<keyword evidence="3" id="KW-1185">Reference proteome</keyword>
<dbReference type="EMBL" id="JABBGH010000001">
    <property type="protein sequence ID" value="NML63946.1"/>
    <property type="molecule type" value="Genomic_DNA"/>
</dbReference>
<dbReference type="RefSeq" id="WP_169529274.1">
    <property type="nucleotide sequence ID" value="NZ_JABBGH010000001.1"/>
</dbReference>
<dbReference type="AlphaFoldDB" id="A0A7Y0FL33"/>
<sequence>MATTYVRHQLHLHRPQVGGGRGLVLLGLLLLLAGPALAQRKRSDDIDRNRKGHIRGVTVDNLPNYNQRFFRPGLYIAPNFSRFFIEQSAAYVQALQYGRGLAANAIISGGLAVGFIGDVRLGPPETPLHLRFAPGLNFMARRVEFQGRGVGQPDTIRTQEVNTTQLELPLLLKYQSNRRRNTRVYAIAGIKPSFAVTQRQNVPAINQLTINRSDIMLEYGVGLDLFYPYFKFGPELRFSHGLRNILVPQNNTYSNSLQSLRTNTVTLYLNIE</sequence>
<evidence type="ECO:0000259" key="1">
    <source>
        <dbReference type="Pfam" id="PF13568"/>
    </source>
</evidence>
<dbReference type="InterPro" id="IPR025665">
    <property type="entry name" value="Beta-barrel_OMP_2"/>
</dbReference>
<evidence type="ECO:0000313" key="2">
    <source>
        <dbReference type="EMBL" id="NML63946.1"/>
    </source>
</evidence>
<dbReference type="Proteomes" id="UP000559626">
    <property type="component" value="Unassembled WGS sequence"/>
</dbReference>
<proteinExistence type="predicted"/>